<proteinExistence type="predicted"/>
<dbReference type="RefSeq" id="WP_377562555.1">
    <property type="nucleotide sequence ID" value="NZ_JBHTJZ010000005.1"/>
</dbReference>
<comment type="caution">
    <text evidence="2">The sequence shown here is derived from an EMBL/GenBank/DDBJ whole genome shotgun (WGS) entry which is preliminary data.</text>
</comment>
<keyword evidence="1" id="KW-0472">Membrane</keyword>
<name>A0ABW3HMK4_9BACL</name>
<keyword evidence="1" id="KW-0812">Transmembrane</keyword>
<keyword evidence="1" id="KW-1133">Transmembrane helix</keyword>
<dbReference type="Pfam" id="PF14004">
    <property type="entry name" value="DUF4227"/>
    <property type="match status" value="1"/>
</dbReference>
<dbReference type="InterPro" id="IPR025321">
    <property type="entry name" value="DUF4227"/>
</dbReference>
<keyword evidence="3" id="KW-1185">Reference proteome</keyword>
<evidence type="ECO:0000313" key="3">
    <source>
        <dbReference type="Proteomes" id="UP001596989"/>
    </source>
</evidence>
<sequence>MIVSIRKWIGRILFLLLFSMLLIIVTVGYRWLVEVVSPIHPYKKPEGHAMKVFDVDPEFPEGGNAADRLRWFYWYGE</sequence>
<evidence type="ECO:0000256" key="1">
    <source>
        <dbReference type="SAM" id="Phobius"/>
    </source>
</evidence>
<feature type="transmembrane region" description="Helical" evidence="1">
    <location>
        <begin position="12"/>
        <end position="32"/>
    </location>
</feature>
<gene>
    <name evidence="2" type="ORF">ACFQ2I_05035</name>
</gene>
<reference evidence="3" key="1">
    <citation type="journal article" date="2019" name="Int. J. Syst. Evol. Microbiol.">
        <title>The Global Catalogue of Microorganisms (GCM) 10K type strain sequencing project: providing services to taxonomists for standard genome sequencing and annotation.</title>
        <authorList>
            <consortium name="The Broad Institute Genomics Platform"/>
            <consortium name="The Broad Institute Genome Sequencing Center for Infectious Disease"/>
            <person name="Wu L."/>
            <person name="Ma J."/>
        </authorList>
    </citation>
    <scope>NUCLEOTIDE SEQUENCE [LARGE SCALE GENOMIC DNA]</scope>
    <source>
        <strain evidence="3">CCUG 59129</strain>
    </source>
</reference>
<protein>
    <submittedName>
        <fullName evidence="2">DUF4227 family protein</fullName>
    </submittedName>
</protein>
<evidence type="ECO:0000313" key="2">
    <source>
        <dbReference type="EMBL" id="MFD0958749.1"/>
    </source>
</evidence>
<organism evidence="2 3">
    <name type="scientific">Paenibacillus chungangensis</name>
    <dbReference type="NCBI Taxonomy" id="696535"/>
    <lineage>
        <taxon>Bacteria</taxon>
        <taxon>Bacillati</taxon>
        <taxon>Bacillota</taxon>
        <taxon>Bacilli</taxon>
        <taxon>Bacillales</taxon>
        <taxon>Paenibacillaceae</taxon>
        <taxon>Paenibacillus</taxon>
    </lineage>
</organism>
<accession>A0ABW3HMK4</accession>
<dbReference type="Proteomes" id="UP001596989">
    <property type="component" value="Unassembled WGS sequence"/>
</dbReference>
<dbReference type="EMBL" id="JBHTJZ010000005">
    <property type="protein sequence ID" value="MFD0958749.1"/>
    <property type="molecule type" value="Genomic_DNA"/>
</dbReference>